<evidence type="ECO:0000313" key="2">
    <source>
        <dbReference type="EMBL" id="KAL3686879.1"/>
    </source>
</evidence>
<dbReference type="EMBL" id="JBJQOH010000004">
    <property type="protein sequence ID" value="KAL3686879.1"/>
    <property type="molecule type" value="Genomic_DNA"/>
</dbReference>
<feature type="region of interest" description="Disordered" evidence="1">
    <location>
        <begin position="124"/>
        <end position="145"/>
    </location>
</feature>
<keyword evidence="3" id="KW-1185">Reference proteome</keyword>
<comment type="caution">
    <text evidence="2">The sequence shown here is derived from an EMBL/GenBank/DDBJ whole genome shotgun (WGS) entry which is preliminary data.</text>
</comment>
<organism evidence="2 3">
    <name type="scientific">Riccia sorocarpa</name>
    <dbReference type="NCBI Taxonomy" id="122646"/>
    <lineage>
        <taxon>Eukaryota</taxon>
        <taxon>Viridiplantae</taxon>
        <taxon>Streptophyta</taxon>
        <taxon>Embryophyta</taxon>
        <taxon>Marchantiophyta</taxon>
        <taxon>Marchantiopsida</taxon>
        <taxon>Marchantiidae</taxon>
        <taxon>Marchantiales</taxon>
        <taxon>Ricciaceae</taxon>
        <taxon>Riccia</taxon>
    </lineage>
</organism>
<proteinExistence type="predicted"/>
<accession>A0ABD3H8M9</accession>
<evidence type="ECO:0000256" key="1">
    <source>
        <dbReference type="SAM" id="MobiDB-lite"/>
    </source>
</evidence>
<sequence>MEIWKRRWIVKESTLPDTGLGVFAMDKIEVASNCTPDNLPQLFPYDNVFPDIRAFNWHRKKSVSSLLPTELGFPGQPNIETAHPGPSVETEDILTDSEDDKHEVLADFIETYFPPVAAEVDTEDNMSLPPQGEGQPLHDDAHTPLYHGAKSEQTHCCVAVDKFTTEVQRPQRVYGWAIWIAQDENTSRREPNAR</sequence>
<evidence type="ECO:0000313" key="3">
    <source>
        <dbReference type="Proteomes" id="UP001633002"/>
    </source>
</evidence>
<reference evidence="2 3" key="1">
    <citation type="submission" date="2024-09" db="EMBL/GenBank/DDBJ databases">
        <title>Chromosome-scale assembly of Riccia sorocarpa.</title>
        <authorList>
            <person name="Paukszto L."/>
        </authorList>
    </citation>
    <scope>NUCLEOTIDE SEQUENCE [LARGE SCALE GENOMIC DNA]</scope>
    <source>
        <strain evidence="2">LP-2024</strain>
        <tissue evidence="2">Aerial parts of the thallus</tissue>
    </source>
</reference>
<name>A0ABD3H8M9_9MARC</name>
<dbReference type="Proteomes" id="UP001633002">
    <property type="component" value="Unassembled WGS sequence"/>
</dbReference>
<dbReference type="AlphaFoldDB" id="A0ABD3H8M9"/>
<gene>
    <name evidence="2" type="ORF">R1sor_013188</name>
</gene>
<protein>
    <submittedName>
        <fullName evidence="2">Uncharacterized protein</fullName>
    </submittedName>
</protein>